<evidence type="ECO:0000313" key="1">
    <source>
        <dbReference type="EMBL" id="MBU7598076.1"/>
    </source>
</evidence>
<gene>
    <name evidence="1" type="ORF">JGS22_010740</name>
</gene>
<proteinExistence type="predicted"/>
<keyword evidence="2" id="KW-1185">Reference proteome</keyword>
<name>A0A949JDS9_9ACTN</name>
<dbReference type="RefSeq" id="WP_211041419.1">
    <property type="nucleotide sequence ID" value="NZ_JAELVF020000001.1"/>
</dbReference>
<accession>A0A949JDS9</accession>
<dbReference type="AlphaFoldDB" id="A0A949JDS9"/>
<organism evidence="1 2">
    <name type="scientific">Streptomyces tardus</name>
    <dbReference type="NCBI Taxonomy" id="2780544"/>
    <lineage>
        <taxon>Bacteria</taxon>
        <taxon>Bacillati</taxon>
        <taxon>Actinomycetota</taxon>
        <taxon>Actinomycetes</taxon>
        <taxon>Kitasatosporales</taxon>
        <taxon>Streptomycetaceae</taxon>
        <taxon>Streptomyces</taxon>
    </lineage>
</organism>
<sequence length="112" mass="11928">MSEELVVAGATAAMNAIAGVVGQMSWPEISGRIRAVLTRRGRTAPAELDELLDDERPDAPDARVLEPLLRGLSAEDLAAVRQDLVRAQTQVNNYGDKNAVNTGPGTQNVTFS</sequence>
<reference evidence="1" key="1">
    <citation type="submission" date="2021-06" db="EMBL/GenBank/DDBJ databases">
        <title>Sequencing of actinobacteria type strains.</title>
        <authorList>
            <person name="Nguyen G.-S."/>
            <person name="Wentzel A."/>
        </authorList>
    </citation>
    <scope>NUCLEOTIDE SEQUENCE</scope>
    <source>
        <strain evidence="1">P38-E01</strain>
    </source>
</reference>
<dbReference type="Proteomes" id="UP000694501">
    <property type="component" value="Unassembled WGS sequence"/>
</dbReference>
<dbReference type="EMBL" id="JAELVF020000001">
    <property type="protein sequence ID" value="MBU7598076.1"/>
    <property type="molecule type" value="Genomic_DNA"/>
</dbReference>
<protein>
    <submittedName>
        <fullName evidence="1">Uncharacterized protein</fullName>
    </submittedName>
</protein>
<evidence type="ECO:0000313" key="2">
    <source>
        <dbReference type="Proteomes" id="UP000694501"/>
    </source>
</evidence>
<comment type="caution">
    <text evidence="1">The sequence shown here is derived from an EMBL/GenBank/DDBJ whole genome shotgun (WGS) entry which is preliminary data.</text>
</comment>